<keyword evidence="11" id="KW-1185">Reference proteome</keyword>
<dbReference type="InterPro" id="IPR000092">
    <property type="entry name" value="Polyprenyl_synt"/>
</dbReference>
<reference evidence="10" key="2">
    <citation type="journal article" date="2023" name="IMA Fungus">
        <title>Comparative genomic study of the Penicillium genus elucidates a diverse pangenome and 15 lateral gene transfer events.</title>
        <authorList>
            <person name="Petersen C."/>
            <person name="Sorensen T."/>
            <person name="Nielsen M.R."/>
            <person name="Sondergaard T.E."/>
            <person name="Sorensen J.L."/>
            <person name="Fitzpatrick D.A."/>
            <person name="Frisvad J.C."/>
            <person name="Nielsen K.L."/>
        </authorList>
    </citation>
    <scope>NUCLEOTIDE SEQUENCE</scope>
    <source>
        <strain evidence="10">IBT 17660</strain>
    </source>
</reference>
<comment type="similarity">
    <text evidence="7">In the C-terminal section; belongs to the FPP/GGPP synthase family.</text>
</comment>
<comment type="pathway">
    <text evidence="1">Secondary metabolite biosynthesis; terpenoid biosynthesis.</text>
</comment>
<keyword evidence="3" id="KW-0479">Metal-binding</keyword>
<sequence>MRFGMGIVLTSEEEETIAPIVRPCFAAVGLTNDYYSFDVEWEEFQETYRTEGSHTMTNAVWLYMNWENLSIDEAKSRVVQVVRGYEKEFQRSANGFIADTNRCGPHLREYLRSMAFQMPGNIAWSLRCPRYHPELCFEATKLLHADADQDQLLPGRKQEPLDDEDSDTNSSVGSTSGGKTSNSIPSNRSSVDLPDDLSHDPETKSRPQLGSEHLLAPYEYITSLPSKGFREAFIDALNVWLALPESTLKIIKTISQKLHSASLMLDDIEDSSPLRRGNPATHTIFGPASTINSANWILIDVIGEVQKLQSPQCMNVVIEELHNLFVGQSFDLYWKQQSECPTEDEYLEMVGQKTGGLFRLLAQLMTESAHSLHDSAICLDFVTLIGQHFQIRDDYMNLIDDEYTSGKGFCEDLDEGKFSFPIVHAWHSSPHPVMRGIIQEGESSGSLSVPYKKTILERLYKAGSMEYTLRTLKELQIRIYDNLEYAEKQAGCENWVMRLLVHKLLV</sequence>
<comment type="caution">
    <text evidence="10">The sequence shown here is derived from an EMBL/GenBank/DDBJ whole genome shotgun (WGS) entry which is preliminary data.</text>
</comment>
<dbReference type="PROSITE" id="PS00444">
    <property type="entry name" value="POLYPRENYL_SYNTHASE_2"/>
    <property type="match status" value="1"/>
</dbReference>
<dbReference type="PANTHER" id="PTHR12001">
    <property type="entry name" value="GERANYLGERANYL PYROPHOSPHATE SYNTHASE"/>
    <property type="match status" value="1"/>
</dbReference>
<evidence type="ECO:0000256" key="7">
    <source>
        <dbReference type="ARBA" id="ARBA00038363"/>
    </source>
</evidence>
<evidence type="ECO:0000256" key="3">
    <source>
        <dbReference type="ARBA" id="ARBA00022723"/>
    </source>
</evidence>
<evidence type="ECO:0000256" key="4">
    <source>
        <dbReference type="ARBA" id="ARBA00022842"/>
    </source>
</evidence>
<dbReference type="GO" id="GO:0043386">
    <property type="term" value="P:mycotoxin biosynthetic process"/>
    <property type="evidence" value="ECO:0007669"/>
    <property type="project" value="UniProtKB-ARBA"/>
</dbReference>
<dbReference type="GO" id="GO:0046872">
    <property type="term" value="F:metal ion binding"/>
    <property type="evidence" value="ECO:0007669"/>
    <property type="project" value="UniProtKB-KW"/>
</dbReference>
<dbReference type="OrthoDB" id="6921389at2759"/>
<keyword evidence="2" id="KW-0808">Transferase</keyword>
<dbReference type="Pfam" id="PF00348">
    <property type="entry name" value="polyprenyl_synt"/>
    <property type="match status" value="1"/>
</dbReference>
<dbReference type="SFLD" id="SFLDS00005">
    <property type="entry name" value="Isoprenoid_Synthase_Type_I"/>
    <property type="match status" value="1"/>
</dbReference>
<dbReference type="PANTHER" id="PTHR12001:SF72">
    <property type="entry name" value="THIJ_PFPI FAMILY PROTEIN (AFU_ORTHOLOGUE AFUA_3G01210)-RELATED"/>
    <property type="match status" value="1"/>
</dbReference>
<dbReference type="InterPro" id="IPR033749">
    <property type="entry name" value="Polyprenyl_synt_CS"/>
</dbReference>
<dbReference type="GO" id="GO:0046165">
    <property type="term" value="P:alcohol biosynthetic process"/>
    <property type="evidence" value="ECO:0007669"/>
    <property type="project" value="UniProtKB-ARBA"/>
</dbReference>
<feature type="compositionally biased region" description="Low complexity" evidence="9">
    <location>
        <begin position="168"/>
        <end position="183"/>
    </location>
</feature>
<dbReference type="GO" id="GO:0004659">
    <property type="term" value="F:prenyltransferase activity"/>
    <property type="evidence" value="ECO:0007669"/>
    <property type="project" value="InterPro"/>
</dbReference>
<evidence type="ECO:0000256" key="5">
    <source>
        <dbReference type="ARBA" id="ARBA00023239"/>
    </source>
</evidence>
<evidence type="ECO:0000256" key="1">
    <source>
        <dbReference type="ARBA" id="ARBA00004721"/>
    </source>
</evidence>
<evidence type="ECO:0000256" key="8">
    <source>
        <dbReference type="ARBA" id="ARBA00038372"/>
    </source>
</evidence>
<dbReference type="Proteomes" id="UP001147760">
    <property type="component" value="Unassembled WGS sequence"/>
</dbReference>
<feature type="region of interest" description="Disordered" evidence="9">
    <location>
        <begin position="154"/>
        <end position="210"/>
    </location>
</feature>
<keyword evidence="5" id="KW-0456">Lyase</keyword>
<evidence type="ECO:0000256" key="9">
    <source>
        <dbReference type="SAM" id="MobiDB-lite"/>
    </source>
</evidence>
<comment type="similarity">
    <text evidence="8">In the N-terminal section; belongs to the terpene synthase family.</text>
</comment>
<dbReference type="Pfam" id="PF19086">
    <property type="entry name" value="Terpene_syn_C_2"/>
    <property type="match status" value="1"/>
</dbReference>
<dbReference type="EMBL" id="JAPWDO010000008">
    <property type="protein sequence ID" value="KAJ5459362.1"/>
    <property type="molecule type" value="Genomic_DNA"/>
</dbReference>
<evidence type="ECO:0000313" key="11">
    <source>
        <dbReference type="Proteomes" id="UP001147760"/>
    </source>
</evidence>
<protein>
    <submittedName>
        <fullName evidence="10">Geranylgeranyl pyrophosphate synthase</fullName>
    </submittedName>
</protein>
<dbReference type="PROSITE" id="PS00723">
    <property type="entry name" value="POLYPRENYL_SYNTHASE_1"/>
    <property type="match status" value="1"/>
</dbReference>
<dbReference type="SUPFAM" id="SSF48576">
    <property type="entry name" value="Terpenoid synthases"/>
    <property type="match status" value="2"/>
</dbReference>
<name>A0A9W9WGY7_9EURO</name>
<dbReference type="GO" id="GO:0008299">
    <property type="term" value="P:isoprenoid biosynthetic process"/>
    <property type="evidence" value="ECO:0007669"/>
    <property type="project" value="InterPro"/>
</dbReference>
<evidence type="ECO:0000256" key="6">
    <source>
        <dbReference type="ARBA" id="ARBA00023268"/>
    </source>
</evidence>
<dbReference type="GO" id="GO:0016829">
    <property type="term" value="F:lyase activity"/>
    <property type="evidence" value="ECO:0007669"/>
    <property type="project" value="UniProtKB-KW"/>
</dbReference>
<feature type="compositionally biased region" description="Basic and acidic residues" evidence="9">
    <location>
        <begin position="196"/>
        <end position="205"/>
    </location>
</feature>
<evidence type="ECO:0000256" key="2">
    <source>
        <dbReference type="ARBA" id="ARBA00022679"/>
    </source>
</evidence>
<proteinExistence type="inferred from homology"/>
<reference evidence="10" key="1">
    <citation type="submission" date="2022-12" db="EMBL/GenBank/DDBJ databases">
        <authorList>
            <person name="Petersen C."/>
        </authorList>
    </citation>
    <scope>NUCLEOTIDE SEQUENCE</scope>
    <source>
        <strain evidence="10">IBT 17660</strain>
    </source>
</reference>
<dbReference type="Gene3D" id="1.10.600.10">
    <property type="entry name" value="Farnesyl Diphosphate Synthase"/>
    <property type="match status" value="2"/>
</dbReference>
<organism evidence="10 11">
    <name type="scientific">Penicillium desertorum</name>
    <dbReference type="NCBI Taxonomy" id="1303715"/>
    <lineage>
        <taxon>Eukaryota</taxon>
        <taxon>Fungi</taxon>
        <taxon>Dikarya</taxon>
        <taxon>Ascomycota</taxon>
        <taxon>Pezizomycotina</taxon>
        <taxon>Eurotiomycetes</taxon>
        <taxon>Eurotiomycetidae</taxon>
        <taxon>Eurotiales</taxon>
        <taxon>Aspergillaceae</taxon>
        <taxon>Penicillium</taxon>
    </lineage>
</organism>
<accession>A0A9W9WGY7</accession>
<evidence type="ECO:0000313" key="10">
    <source>
        <dbReference type="EMBL" id="KAJ5459362.1"/>
    </source>
</evidence>
<keyword evidence="6" id="KW-0511">Multifunctional enzyme</keyword>
<keyword evidence="4" id="KW-0460">Magnesium</keyword>
<dbReference type="InterPro" id="IPR008949">
    <property type="entry name" value="Isoprenoid_synthase_dom_sf"/>
</dbReference>
<gene>
    <name evidence="10" type="ORF">N7530_011306</name>
</gene>
<dbReference type="AlphaFoldDB" id="A0A9W9WGY7"/>